<evidence type="ECO:0000313" key="2">
    <source>
        <dbReference type="Proteomes" id="UP000187209"/>
    </source>
</evidence>
<organism evidence="1 2">
    <name type="scientific">Stentor coeruleus</name>
    <dbReference type="NCBI Taxonomy" id="5963"/>
    <lineage>
        <taxon>Eukaryota</taxon>
        <taxon>Sar</taxon>
        <taxon>Alveolata</taxon>
        <taxon>Ciliophora</taxon>
        <taxon>Postciliodesmatophora</taxon>
        <taxon>Heterotrichea</taxon>
        <taxon>Heterotrichida</taxon>
        <taxon>Stentoridae</taxon>
        <taxon>Stentor</taxon>
    </lineage>
</organism>
<accession>A0A1R2BEA7</accession>
<dbReference type="AlphaFoldDB" id="A0A1R2BEA7"/>
<name>A0A1R2BEA7_9CILI</name>
<comment type="caution">
    <text evidence="1">The sequence shown here is derived from an EMBL/GenBank/DDBJ whole genome shotgun (WGS) entry which is preliminary data.</text>
</comment>
<proteinExistence type="predicted"/>
<protein>
    <submittedName>
        <fullName evidence="1">Uncharacterized protein</fullName>
    </submittedName>
</protein>
<sequence>MSVKRSKLLVGSLRNPLFRYVTGAQIVYNPHISKDAEHFFKRFCEIAKKYDKKKIQEVYTWSAQIIEERDLTKKNYCKVTYLDESFIEFDYTTACWNSFIEDVRWTSKAIYGDRDFAGNDDEFDDEV</sequence>
<gene>
    <name evidence="1" type="ORF">SteCoe_25862</name>
</gene>
<dbReference type="Proteomes" id="UP000187209">
    <property type="component" value="Unassembled WGS sequence"/>
</dbReference>
<keyword evidence="2" id="KW-1185">Reference proteome</keyword>
<reference evidence="1 2" key="1">
    <citation type="submission" date="2016-11" db="EMBL/GenBank/DDBJ databases">
        <title>The macronuclear genome of Stentor coeruleus: a giant cell with tiny introns.</title>
        <authorList>
            <person name="Slabodnick M."/>
            <person name="Ruby J.G."/>
            <person name="Reiff S.B."/>
            <person name="Swart E.C."/>
            <person name="Gosai S."/>
            <person name="Prabakaran S."/>
            <person name="Witkowska E."/>
            <person name="Larue G.E."/>
            <person name="Fisher S."/>
            <person name="Freeman R.M."/>
            <person name="Gunawardena J."/>
            <person name="Chu W."/>
            <person name="Stover N.A."/>
            <person name="Gregory B.D."/>
            <person name="Nowacki M."/>
            <person name="Derisi J."/>
            <person name="Roy S.W."/>
            <person name="Marshall W.F."/>
            <person name="Sood P."/>
        </authorList>
    </citation>
    <scope>NUCLEOTIDE SEQUENCE [LARGE SCALE GENOMIC DNA]</scope>
    <source>
        <strain evidence="1">WM001</strain>
    </source>
</reference>
<dbReference type="EMBL" id="MPUH01000711">
    <property type="protein sequence ID" value="OMJ75086.1"/>
    <property type="molecule type" value="Genomic_DNA"/>
</dbReference>
<evidence type="ECO:0000313" key="1">
    <source>
        <dbReference type="EMBL" id="OMJ75086.1"/>
    </source>
</evidence>